<comment type="subcellular location">
    <subcellularLocation>
        <location evidence="1">Membrane</location>
        <topology evidence="1">Multi-pass membrane protein</topology>
    </subcellularLocation>
</comment>
<proteinExistence type="inferred from homology"/>
<evidence type="ECO:0000313" key="10">
    <source>
        <dbReference type="Proteomes" id="UP000295375"/>
    </source>
</evidence>
<sequence length="420" mass="45015">MSVADESRWPAADTPTGFVLRLAKALHTYGTPAYELERLINSVAKRLGFGLECFSLPTMITLSLFEQDRHSSFVIRVSPGDINLEKLARANSIAERVLHGEMNVSQAARELVEVTRAAPRWGNTAVVFSFGLVSLGVARVFGGDWAECLSSSIIGFMVGLLAILSSRNIVTGYLFPTMAAFIAACLSYLLAHLTGHASVYITLVSGLIVLLPGLTITVGLGELATQNLVSGTARLAGAAILFVLMGFGIAVGDLLGEYWFPTLPQKALKLLPWWTEWLSVVIAGIGFVALFQARLRDAIWVLLAGMIAYSSARYGSSLAGPIAGAFIGAFTIGAVSHLFRFVMLRPNSIMLVPGIILLVPGSMGFRSLHALLEKDVLAGLDTAFQMMLAGVSLVIGLLLSSVFALPERRERKGVPDEVHP</sequence>
<dbReference type="InterPro" id="IPR024528">
    <property type="entry name" value="ThrE_2"/>
</dbReference>
<dbReference type="PANTHER" id="PTHR31082">
    <property type="entry name" value="PHEROMONE-REGULATED MEMBRANE PROTEIN 10"/>
    <property type="match status" value="1"/>
</dbReference>
<evidence type="ECO:0000313" key="9">
    <source>
        <dbReference type="EMBL" id="TDQ50599.1"/>
    </source>
</evidence>
<dbReference type="EMBL" id="SNYM01000002">
    <property type="protein sequence ID" value="TDQ50599.1"/>
    <property type="molecule type" value="Genomic_DNA"/>
</dbReference>
<feature type="transmembrane region" description="Helical" evidence="6">
    <location>
        <begin position="149"/>
        <end position="166"/>
    </location>
</feature>
<dbReference type="GO" id="GO:0016020">
    <property type="term" value="C:membrane"/>
    <property type="evidence" value="ECO:0007669"/>
    <property type="project" value="UniProtKB-SubCell"/>
</dbReference>
<dbReference type="Pfam" id="PF06738">
    <property type="entry name" value="ThrE"/>
    <property type="match status" value="1"/>
</dbReference>
<feature type="transmembrane region" description="Helical" evidence="6">
    <location>
        <begin position="349"/>
        <end position="372"/>
    </location>
</feature>
<feature type="transmembrane region" description="Helical" evidence="6">
    <location>
        <begin position="125"/>
        <end position="143"/>
    </location>
</feature>
<dbReference type="RefSeq" id="WP_133587899.1">
    <property type="nucleotide sequence ID" value="NZ_CP037953.1"/>
</dbReference>
<evidence type="ECO:0000259" key="8">
    <source>
        <dbReference type="Pfam" id="PF12821"/>
    </source>
</evidence>
<evidence type="ECO:0000256" key="5">
    <source>
        <dbReference type="ARBA" id="ARBA00034125"/>
    </source>
</evidence>
<evidence type="ECO:0000256" key="3">
    <source>
        <dbReference type="ARBA" id="ARBA00022989"/>
    </source>
</evidence>
<feature type="transmembrane region" description="Helical" evidence="6">
    <location>
        <begin position="322"/>
        <end position="342"/>
    </location>
</feature>
<feature type="transmembrane region" description="Helical" evidence="6">
    <location>
        <begin position="298"/>
        <end position="316"/>
    </location>
</feature>
<accession>A0A4R6UX72</accession>
<name>A0A4R6UX72_9GAMM</name>
<evidence type="ECO:0000256" key="4">
    <source>
        <dbReference type="ARBA" id="ARBA00023136"/>
    </source>
</evidence>
<organism evidence="9 10">
    <name type="scientific">Permianibacter aggregans</name>
    <dbReference type="NCBI Taxonomy" id="1510150"/>
    <lineage>
        <taxon>Bacteria</taxon>
        <taxon>Pseudomonadati</taxon>
        <taxon>Pseudomonadota</taxon>
        <taxon>Gammaproteobacteria</taxon>
        <taxon>Pseudomonadales</taxon>
        <taxon>Pseudomonadaceae</taxon>
        <taxon>Permianibacter</taxon>
    </lineage>
</organism>
<dbReference type="OrthoDB" id="1490274at2"/>
<feature type="transmembrane region" description="Helical" evidence="6">
    <location>
        <begin position="271"/>
        <end position="291"/>
    </location>
</feature>
<protein>
    <submittedName>
        <fullName evidence="9">Uncharacterized membrane protein YjjP (DUF1212 family)</fullName>
    </submittedName>
</protein>
<feature type="transmembrane region" description="Helical" evidence="6">
    <location>
        <begin position="197"/>
        <end position="220"/>
    </location>
</feature>
<evidence type="ECO:0000256" key="2">
    <source>
        <dbReference type="ARBA" id="ARBA00022692"/>
    </source>
</evidence>
<keyword evidence="3 6" id="KW-1133">Transmembrane helix</keyword>
<reference evidence="9 10" key="1">
    <citation type="submission" date="2019-03" db="EMBL/GenBank/DDBJ databases">
        <title>Genomic Encyclopedia of Type Strains, Phase IV (KMG-IV): sequencing the most valuable type-strain genomes for metagenomic binning, comparative biology and taxonomic classification.</title>
        <authorList>
            <person name="Goeker M."/>
        </authorList>
    </citation>
    <scope>NUCLEOTIDE SEQUENCE [LARGE SCALE GENOMIC DNA]</scope>
    <source>
        <strain evidence="9 10">DSM 103792</strain>
    </source>
</reference>
<dbReference type="PANTHER" id="PTHR31082:SF4">
    <property type="entry name" value="PHEROMONE-REGULATED MEMBRANE PROTEIN 10"/>
    <property type="match status" value="1"/>
</dbReference>
<evidence type="ECO:0000259" key="7">
    <source>
        <dbReference type="Pfam" id="PF06738"/>
    </source>
</evidence>
<dbReference type="GO" id="GO:0022857">
    <property type="term" value="F:transmembrane transporter activity"/>
    <property type="evidence" value="ECO:0007669"/>
    <property type="project" value="InterPro"/>
</dbReference>
<dbReference type="InterPro" id="IPR051361">
    <property type="entry name" value="ThrE/Ser_Exporter"/>
</dbReference>
<dbReference type="Proteomes" id="UP000295375">
    <property type="component" value="Unassembled WGS sequence"/>
</dbReference>
<feature type="transmembrane region" description="Helical" evidence="6">
    <location>
        <begin position="384"/>
        <end position="405"/>
    </location>
</feature>
<feature type="transmembrane region" description="Helical" evidence="6">
    <location>
        <begin position="232"/>
        <end position="251"/>
    </location>
</feature>
<comment type="similarity">
    <text evidence="5">Belongs to the ThrE exporter (TC 2.A.79) family.</text>
</comment>
<gene>
    <name evidence="9" type="ORF">EV696_102282</name>
</gene>
<dbReference type="Pfam" id="PF12821">
    <property type="entry name" value="ThrE_2"/>
    <property type="match status" value="1"/>
</dbReference>
<evidence type="ECO:0000256" key="1">
    <source>
        <dbReference type="ARBA" id="ARBA00004141"/>
    </source>
</evidence>
<keyword evidence="4 6" id="KW-0472">Membrane</keyword>
<feature type="domain" description="Threonine/serine exporter-like N-terminal" evidence="7">
    <location>
        <begin position="18"/>
        <end position="252"/>
    </location>
</feature>
<feature type="domain" description="Threonine/Serine exporter ThrE" evidence="8">
    <location>
        <begin position="278"/>
        <end position="402"/>
    </location>
</feature>
<keyword evidence="10" id="KW-1185">Reference proteome</keyword>
<comment type="caution">
    <text evidence="9">The sequence shown here is derived from an EMBL/GenBank/DDBJ whole genome shotgun (WGS) entry which is preliminary data.</text>
</comment>
<feature type="transmembrane region" description="Helical" evidence="6">
    <location>
        <begin position="173"/>
        <end position="191"/>
    </location>
</feature>
<dbReference type="AlphaFoldDB" id="A0A4R6UX72"/>
<keyword evidence="2 6" id="KW-0812">Transmembrane</keyword>
<dbReference type="InterPro" id="IPR010619">
    <property type="entry name" value="ThrE-like_N"/>
</dbReference>
<evidence type="ECO:0000256" key="6">
    <source>
        <dbReference type="SAM" id="Phobius"/>
    </source>
</evidence>